<evidence type="ECO:0000256" key="1">
    <source>
        <dbReference type="SAM" id="MobiDB-lite"/>
    </source>
</evidence>
<dbReference type="Proteomes" id="UP000504638">
    <property type="component" value="Unplaced"/>
</dbReference>
<reference evidence="5" key="3">
    <citation type="submission" date="2025-04" db="UniProtKB">
        <authorList>
            <consortium name="RefSeq"/>
        </authorList>
    </citation>
    <scope>IDENTIFICATION</scope>
    <source>
        <strain evidence="5">CBS 781.70</strain>
    </source>
</reference>
<accession>A0A6G1G000</accession>
<dbReference type="SUPFAM" id="SSF51101">
    <property type="entry name" value="Mannose-binding lectins"/>
    <property type="match status" value="1"/>
</dbReference>
<dbReference type="Gene3D" id="2.100.10.30">
    <property type="entry name" value="Jacalin-like lectin domain"/>
    <property type="match status" value="1"/>
</dbReference>
<dbReference type="InterPro" id="IPR001229">
    <property type="entry name" value="Jacalin-like_lectin_dom"/>
</dbReference>
<dbReference type="InterPro" id="IPR036404">
    <property type="entry name" value="Jacalin-like_lectin_dom_sf"/>
</dbReference>
<protein>
    <recommendedName>
        <fullName evidence="2">Jacalin-type lectin domain-containing protein</fullName>
    </recommendedName>
</protein>
<feature type="region of interest" description="Disordered" evidence="1">
    <location>
        <begin position="1"/>
        <end position="134"/>
    </location>
</feature>
<reference evidence="5" key="2">
    <citation type="submission" date="2020-04" db="EMBL/GenBank/DDBJ databases">
        <authorList>
            <consortium name="NCBI Genome Project"/>
        </authorList>
    </citation>
    <scope>NUCLEOTIDE SEQUENCE</scope>
    <source>
        <strain evidence="5">CBS 781.70</strain>
    </source>
</reference>
<sequence length="815" mass="89852">MPSILKSVRDLRRRSRANLNRSTTSLNEYDTPDNSSGNSSNDSSNTPRPAAAGDLHQSSSSSLSLMTTPTSATPSESGSITIRPNDDSIPPLPSKPTLSSNRNSVIGSVAGGPPPGERMAAASGPFAPRISSPRPGEQVYQKVLLINGQIGQNPNELSARPQGGQLKVTHHQDSFPATQWKVQDSQFKALVHLTPGPNKITLLFEPTRHSHGSHPSLGSSRTTKGHESWFMIYYVPPESPPLQLVMLLGSDSPGTYDAIPARVSGEGNNLDVAIRKYRMAAYMWQAFTAEQMHRHGFGRRTFQFEESWLHSSLSLQEYETGVMRSQATVHVIRVDKTVAELRDLEYAQQYAKATKKSELFNIAADAVREYFRPRNGQKIYVSCMYLDSHWDPQVKTIRAHAALGGCSGDVNLAIFGSHCLQSYPSSIEEVPNALVDCTRTDTAHVANDAGEAGSSWEAANIGIGAHMHEVGHLFGCPHQESGVMQRDYTRLHRTFLTREAFSTRTKQQGMYICKPSDECGWHRLDALRFRYHPSFRLPKDPPMANADSGIQTFCIKEGEALIMATSGICFIEIRTESDDICHHWLDFTDVQRTDYLPKSYHLTDDALRKLLPSRRRKSKLKVSIHSIALNEHTIDWDNFASKSSRVELMKGSPTKSNLLSNLTRHATSHGFRGSKLGHSQLPDSEAGEIVFNSVIPPNRFMTSIKIYHGNSVDGIEFCYEDSTSQLLGKRGGKPGGSEFKFDTRSAEQLFGFYVRAGAWIDGIQILATSGRKSEIFGNATGGSGHRLVPPANFQISGVYGSCGAWMDGFGVIISH</sequence>
<dbReference type="Pfam" id="PF01419">
    <property type="entry name" value="Jacalin"/>
    <property type="match status" value="1"/>
</dbReference>
<dbReference type="PROSITE" id="PS51752">
    <property type="entry name" value="JACALIN_LECTIN"/>
    <property type="match status" value="1"/>
</dbReference>
<dbReference type="OrthoDB" id="74460at2759"/>
<dbReference type="InterPro" id="IPR053002">
    <property type="entry name" value="Metalloproteinase_M10B"/>
</dbReference>
<dbReference type="Pfam" id="PF12044">
    <property type="entry name" value="Metallopep"/>
    <property type="match status" value="1"/>
</dbReference>
<reference evidence="3 5" key="1">
    <citation type="submission" date="2020-01" db="EMBL/GenBank/DDBJ databases">
        <authorList>
            <consortium name="DOE Joint Genome Institute"/>
            <person name="Haridas S."/>
            <person name="Albert R."/>
            <person name="Binder M."/>
            <person name="Bloem J."/>
            <person name="Labutti K."/>
            <person name="Salamov A."/>
            <person name="Andreopoulos B."/>
            <person name="Baker S.E."/>
            <person name="Barry K."/>
            <person name="Bills G."/>
            <person name="Bluhm B.H."/>
            <person name="Cannon C."/>
            <person name="Castanera R."/>
            <person name="Culley D.E."/>
            <person name="Daum C."/>
            <person name="Ezra D."/>
            <person name="Gonzalez J.B."/>
            <person name="Henrissat B."/>
            <person name="Kuo A."/>
            <person name="Liang C."/>
            <person name="Lipzen A."/>
            <person name="Lutzoni F."/>
            <person name="Magnuson J."/>
            <person name="Mondo S."/>
            <person name="Nolan M."/>
            <person name="Ohm R."/>
            <person name="Pangilinan J."/>
            <person name="Park H.-J."/>
            <person name="Ramirez L."/>
            <person name="Alfaro M."/>
            <person name="Sun H."/>
            <person name="Tritt A."/>
            <person name="Yoshinaga Y."/>
            <person name="Zwiers L.-H."/>
            <person name="Turgeon B.G."/>
            <person name="Goodwin S.B."/>
            <person name="Spatafora J.W."/>
            <person name="Crous P.W."/>
            <person name="Grigoriev I.V."/>
        </authorList>
    </citation>
    <scope>NUCLEOTIDE SEQUENCE</scope>
    <source>
        <strain evidence="3 5">CBS 781.70</strain>
    </source>
</reference>
<dbReference type="PANTHER" id="PTHR21054:SF2">
    <property type="entry name" value="MIP04191P"/>
    <property type="match status" value="1"/>
</dbReference>
<dbReference type="RefSeq" id="XP_033532887.1">
    <property type="nucleotide sequence ID" value="XM_033683156.1"/>
</dbReference>
<gene>
    <name evidence="3 5" type="ORF">P152DRAFT_67182</name>
</gene>
<dbReference type="PANTHER" id="PTHR21054">
    <property type="entry name" value="ZINC METALLOPROTEINASE-RELATED"/>
    <property type="match status" value="1"/>
</dbReference>
<evidence type="ECO:0000259" key="2">
    <source>
        <dbReference type="PROSITE" id="PS51752"/>
    </source>
</evidence>
<organism evidence="3">
    <name type="scientific">Eremomyces bilateralis CBS 781.70</name>
    <dbReference type="NCBI Taxonomy" id="1392243"/>
    <lineage>
        <taxon>Eukaryota</taxon>
        <taxon>Fungi</taxon>
        <taxon>Dikarya</taxon>
        <taxon>Ascomycota</taxon>
        <taxon>Pezizomycotina</taxon>
        <taxon>Dothideomycetes</taxon>
        <taxon>Dothideomycetes incertae sedis</taxon>
        <taxon>Eremomycetales</taxon>
        <taxon>Eremomycetaceae</taxon>
        <taxon>Eremomyces</taxon>
    </lineage>
</organism>
<evidence type="ECO:0000313" key="3">
    <source>
        <dbReference type="EMBL" id="KAF1811256.1"/>
    </source>
</evidence>
<feature type="compositionally biased region" description="Low complexity" evidence="1">
    <location>
        <begin position="58"/>
        <end position="75"/>
    </location>
</feature>
<evidence type="ECO:0000313" key="4">
    <source>
        <dbReference type="Proteomes" id="UP000504638"/>
    </source>
</evidence>
<proteinExistence type="predicted"/>
<keyword evidence="4" id="KW-1185">Reference proteome</keyword>
<dbReference type="InterPro" id="IPR021917">
    <property type="entry name" value="Unchr_Zn-peptidase-like"/>
</dbReference>
<dbReference type="GeneID" id="54423726"/>
<dbReference type="EMBL" id="ML975162">
    <property type="protein sequence ID" value="KAF1811256.1"/>
    <property type="molecule type" value="Genomic_DNA"/>
</dbReference>
<evidence type="ECO:0000313" key="5">
    <source>
        <dbReference type="RefSeq" id="XP_033532887.1"/>
    </source>
</evidence>
<feature type="domain" description="Jacalin-type lectin" evidence="2">
    <location>
        <begin position="666"/>
        <end position="815"/>
    </location>
</feature>
<dbReference type="AlphaFoldDB" id="A0A6G1G000"/>
<feature type="compositionally biased region" description="Low complexity" evidence="1">
    <location>
        <begin position="33"/>
        <end position="45"/>
    </location>
</feature>
<dbReference type="GO" id="GO:0005737">
    <property type="term" value="C:cytoplasm"/>
    <property type="evidence" value="ECO:0007669"/>
    <property type="project" value="TreeGrafter"/>
</dbReference>
<name>A0A6G1G000_9PEZI</name>
<feature type="compositionally biased region" description="Polar residues" evidence="1">
    <location>
        <begin position="96"/>
        <end position="106"/>
    </location>
</feature>